<dbReference type="GO" id="GO:0016787">
    <property type="term" value="F:hydrolase activity"/>
    <property type="evidence" value="ECO:0007669"/>
    <property type="project" value="UniProtKB-KW"/>
</dbReference>
<evidence type="ECO:0000256" key="3">
    <source>
        <dbReference type="ARBA" id="ARBA00022801"/>
    </source>
</evidence>
<dbReference type="InterPro" id="IPR014867">
    <property type="entry name" value="Spore_coat_CotH_CotH2/3/7"/>
</dbReference>
<comment type="caution">
    <text evidence="7">The sequence shown here is derived from an EMBL/GenBank/DDBJ whole genome shotgun (WGS) entry which is preliminary data.</text>
</comment>
<dbReference type="InterPro" id="IPR009034">
    <property type="entry name" value="Dockerin_dom_fun_sf"/>
</dbReference>
<evidence type="ECO:0000256" key="1">
    <source>
        <dbReference type="ARBA" id="ARBA00022729"/>
    </source>
</evidence>
<feature type="domain" description="CBM10" evidence="6">
    <location>
        <begin position="583"/>
        <end position="620"/>
    </location>
</feature>
<feature type="region of interest" description="Disordered" evidence="4">
    <location>
        <begin position="405"/>
        <end position="430"/>
    </location>
</feature>
<dbReference type="Pfam" id="PF08757">
    <property type="entry name" value="CotH"/>
    <property type="match status" value="1"/>
</dbReference>
<accession>A0A1Y2AFM5</accession>
<sequence>MKILFLLRFLLFAADNYLKDLDRSFDEAENKIVDLYVSIPKEEVNNLIKITQISLNQVQNGGAKNLADFKYVNTTILAKWNGKEKKYENCSFKTGGQYARSNDKVSFNIKLEKKFLGRKNIRLRPDATDKSHLRSKICCDIANRMGVPSIQAVYARLYMNNEYWGLYTLMDALKPSWIKQTFNPTEKEVTTLYQCKNGGMNLKSGSASKCFNANDEYQHMTQLNNFVKGVNEAKNINDLSKIMDVNVFLKYVVFEWLIGSFDHFLIYGHNFYFYKRETDGKWLLIEHDFDNTFGSGISLNLWANKGPNQDGSSGNSNNNNNNNPWGWGWGFGGNNNNNRGSEPIKYSFADWEMNIPILKTLVYNNKDNFKKIVREVLVSAFNPTILDPHINELKKFLTPYVKEDSTKGKDGSLPGRINKKGQKHSSSVSEFENNIETSLKYWIKTKFEVACNQYGFSKTEILNEASSYVAKPFDYGNNSKQKQKEEEAKKKQEEEEAKKKQEEEEAKKKQEEEEAKKKQEEETKKKQEEEEAKKKQEEEAKKKQEEEAKKKQEEEEAKKKQEEQKEKEKETTKAEEENDDNIDCWSEILGYSCCKETCKTKYTDKHGNWGVENKQWCGIIDEKCKKSLDENKEKEKEKEKETSKTEEENDDIDCWSEILGYSCCKKTCKTKYSDKHGNWGVENKQWCGIIDEKCKKILEEAKCYE</sequence>
<reference evidence="7 8" key="1">
    <citation type="submission" date="2016-08" db="EMBL/GenBank/DDBJ databases">
        <title>A Parts List for Fungal Cellulosomes Revealed by Comparative Genomics.</title>
        <authorList>
            <consortium name="DOE Joint Genome Institute"/>
            <person name="Haitjema C.H."/>
            <person name="Gilmore S.P."/>
            <person name="Henske J.K."/>
            <person name="Solomon K.V."/>
            <person name="De Groot R."/>
            <person name="Kuo A."/>
            <person name="Mondo S.J."/>
            <person name="Salamov A.A."/>
            <person name="Labutti K."/>
            <person name="Zhao Z."/>
            <person name="Chiniquy J."/>
            <person name="Barry K."/>
            <person name="Brewer H.M."/>
            <person name="Purvine S.O."/>
            <person name="Wright A.T."/>
            <person name="Boxma B."/>
            <person name="Van Alen T."/>
            <person name="Hackstein J.H."/>
            <person name="Baker S.E."/>
            <person name="Grigoriev I.V."/>
            <person name="O'Malley M.A."/>
        </authorList>
    </citation>
    <scope>NUCLEOTIDE SEQUENCE [LARGE SCALE GENOMIC DNA]</scope>
    <source>
        <strain evidence="7 8">G1</strain>
    </source>
</reference>
<evidence type="ECO:0000256" key="5">
    <source>
        <dbReference type="SAM" id="SignalP"/>
    </source>
</evidence>
<protein>
    <submittedName>
        <fullName evidence="7">Coth-domain-containing protein</fullName>
    </submittedName>
</protein>
<feature type="compositionally biased region" description="Basic and acidic residues" evidence="4">
    <location>
        <begin position="496"/>
        <end position="575"/>
    </location>
</feature>
<dbReference type="EMBL" id="MCOG01000273">
    <property type="protein sequence ID" value="ORY21070.1"/>
    <property type="molecule type" value="Genomic_DNA"/>
</dbReference>
<keyword evidence="8" id="KW-1185">Reference proteome</keyword>
<dbReference type="PANTHER" id="PTHR40050">
    <property type="entry name" value="INNER SPORE COAT PROTEIN H"/>
    <property type="match status" value="1"/>
</dbReference>
<dbReference type="SUPFAM" id="SSF64571">
    <property type="entry name" value="Cellulose docking domain, dockering"/>
    <property type="match status" value="2"/>
</dbReference>
<dbReference type="Pfam" id="PF02013">
    <property type="entry name" value="CBM_10"/>
    <property type="match status" value="2"/>
</dbReference>
<dbReference type="AlphaFoldDB" id="A0A1Y2AFM5"/>
<dbReference type="OrthoDB" id="10267127at2759"/>
<feature type="compositionally biased region" description="Basic and acidic residues" evidence="4">
    <location>
        <begin position="630"/>
        <end position="646"/>
    </location>
</feature>
<dbReference type="Gene3D" id="3.90.1220.10">
    <property type="entry name" value="Cellulose docking domain, dockering"/>
    <property type="match status" value="2"/>
</dbReference>
<keyword evidence="1 5" id="KW-0732">Signal</keyword>
<evidence type="ECO:0000259" key="6">
    <source>
        <dbReference type="PROSITE" id="PS51763"/>
    </source>
</evidence>
<feature type="chain" id="PRO_5011010505" evidence="5">
    <location>
        <begin position="19"/>
        <end position="705"/>
    </location>
</feature>
<dbReference type="PANTHER" id="PTHR40050:SF1">
    <property type="entry name" value="INNER SPORE COAT PROTEIN H"/>
    <property type="match status" value="1"/>
</dbReference>
<feature type="domain" description="CBM10" evidence="6">
    <location>
        <begin position="653"/>
        <end position="690"/>
    </location>
</feature>
<keyword evidence="3" id="KW-0378">Hydrolase</keyword>
<name>A0A1Y2AFM5_9FUNG</name>
<keyword evidence="2" id="KW-0677">Repeat</keyword>
<evidence type="ECO:0000313" key="7">
    <source>
        <dbReference type="EMBL" id="ORY21070.1"/>
    </source>
</evidence>
<evidence type="ECO:0000256" key="4">
    <source>
        <dbReference type="SAM" id="MobiDB-lite"/>
    </source>
</evidence>
<evidence type="ECO:0000313" key="8">
    <source>
        <dbReference type="Proteomes" id="UP000193920"/>
    </source>
</evidence>
<dbReference type="PROSITE" id="PS51763">
    <property type="entry name" value="CBM10"/>
    <property type="match status" value="2"/>
</dbReference>
<organism evidence="7 8">
    <name type="scientific">Neocallimastix californiae</name>
    <dbReference type="NCBI Taxonomy" id="1754190"/>
    <lineage>
        <taxon>Eukaryota</taxon>
        <taxon>Fungi</taxon>
        <taxon>Fungi incertae sedis</taxon>
        <taxon>Chytridiomycota</taxon>
        <taxon>Chytridiomycota incertae sedis</taxon>
        <taxon>Neocallimastigomycetes</taxon>
        <taxon>Neocallimastigales</taxon>
        <taxon>Neocallimastigaceae</taxon>
        <taxon>Neocallimastix</taxon>
    </lineage>
</organism>
<dbReference type="STRING" id="1754190.A0A1Y2AFM5"/>
<dbReference type="InterPro" id="IPR002883">
    <property type="entry name" value="CBM10/Dockerin_dom"/>
</dbReference>
<feature type="signal peptide" evidence="5">
    <location>
        <begin position="1"/>
        <end position="18"/>
    </location>
</feature>
<dbReference type="Proteomes" id="UP000193920">
    <property type="component" value="Unassembled WGS sequence"/>
</dbReference>
<gene>
    <name evidence="7" type="ORF">LY90DRAFT_676437</name>
</gene>
<feature type="region of interest" description="Disordered" evidence="4">
    <location>
        <begin position="630"/>
        <end position="649"/>
    </location>
</feature>
<evidence type="ECO:0000256" key="2">
    <source>
        <dbReference type="ARBA" id="ARBA00022737"/>
    </source>
</evidence>
<feature type="region of interest" description="Disordered" evidence="4">
    <location>
        <begin position="496"/>
        <end position="578"/>
    </location>
</feature>
<proteinExistence type="predicted"/>